<keyword evidence="6" id="KW-1133">Transmembrane helix</keyword>
<feature type="region of interest" description="Disordered" evidence="5">
    <location>
        <begin position="256"/>
        <end position="358"/>
    </location>
</feature>
<dbReference type="GO" id="GO:0016567">
    <property type="term" value="P:protein ubiquitination"/>
    <property type="evidence" value="ECO:0007669"/>
    <property type="project" value="TreeGrafter"/>
</dbReference>
<dbReference type="InterPro" id="IPR001841">
    <property type="entry name" value="Znf_RING"/>
</dbReference>
<protein>
    <recommendedName>
        <fullName evidence="7">RING-type domain-containing protein</fullName>
    </recommendedName>
</protein>
<accession>A0A7S4U9B0</accession>
<keyword evidence="1" id="KW-0479">Metal-binding</keyword>
<evidence type="ECO:0000256" key="4">
    <source>
        <dbReference type="PROSITE-ProRule" id="PRU00175"/>
    </source>
</evidence>
<dbReference type="PANTHER" id="PTHR45969">
    <property type="entry name" value="RING ZINC FINGER PROTEIN-RELATED"/>
    <property type="match status" value="1"/>
</dbReference>
<keyword evidence="3" id="KW-0862">Zinc</keyword>
<evidence type="ECO:0000256" key="3">
    <source>
        <dbReference type="ARBA" id="ARBA00022833"/>
    </source>
</evidence>
<name>A0A7S4U9B0_GUITH</name>
<keyword evidence="2 4" id="KW-0863">Zinc-finger</keyword>
<dbReference type="SMART" id="SM00184">
    <property type="entry name" value="RING"/>
    <property type="match status" value="1"/>
</dbReference>
<dbReference type="AlphaFoldDB" id="A0A7S4U9B0"/>
<evidence type="ECO:0000256" key="5">
    <source>
        <dbReference type="SAM" id="MobiDB-lite"/>
    </source>
</evidence>
<keyword evidence="6" id="KW-0472">Membrane</keyword>
<dbReference type="SUPFAM" id="SSF57850">
    <property type="entry name" value="RING/U-box"/>
    <property type="match status" value="1"/>
</dbReference>
<evidence type="ECO:0000256" key="1">
    <source>
        <dbReference type="ARBA" id="ARBA00022723"/>
    </source>
</evidence>
<reference evidence="8" key="1">
    <citation type="submission" date="2021-01" db="EMBL/GenBank/DDBJ databases">
        <authorList>
            <person name="Corre E."/>
            <person name="Pelletier E."/>
            <person name="Niang G."/>
            <person name="Scheremetjew M."/>
            <person name="Finn R."/>
            <person name="Kale V."/>
            <person name="Holt S."/>
            <person name="Cochrane G."/>
            <person name="Meng A."/>
            <person name="Brown T."/>
            <person name="Cohen L."/>
        </authorList>
    </citation>
    <scope>NUCLEOTIDE SEQUENCE</scope>
    <source>
        <strain evidence="8">CCMP 2712</strain>
    </source>
</reference>
<feature type="domain" description="RING-type" evidence="7">
    <location>
        <begin position="202"/>
        <end position="245"/>
    </location>
</feature>
<dbReference type="GO" id="GO:0008270">
    <property type="term" value="F:zinc ion binding"/>
    <property type="evidence" value="ECO:0007669"/>
    <property type="project" value="UniProtKB-KW"/>
</dbReference>
<dbReference type="EMBL" id="HBKN01036954">
    <property type="protein sequence ID" value="CAE2323745.1"/>
    <property type="molecule type" value="Transcribed_RNA"/>
</dbReference>
<evidence type="ECO:0000256" key="6">
    <source>
        <dbReference type="SAM" id="Phobius"/>
    </source>
</evidence>
<sequence length="372" mass="41179">MRCSCRFLDRPSPILSSLPPSYPLRPPFLLSSSSLFIQPGAALISLPYCNLISFTFLVLAITTSFLSSIFLPLTIDFRMASFSHAQSAALAGVDLRHPRSRDLMADSLPVTSLRAEMSELHEMLQARGAAMQEIVLESRNLRQMAASRMSRRDVTNQLGERLRNFSHVFPTANTRRPRRAEVPDDMELNSYVLRGGSEETSCVICLENLTEGAQVTSLACAHMFHAACLKSWIRQKGWDASCPLCVTKIFANETHKKRSPDVSLRSSSHELSFSQVHDQRIASNSGEARRPNSARSTMAGHSLRDSQSAAESRIWQVGSSRGTRLRRNNSTSQAAGASPRQPTMSFCPPSTLRLPAPTRDLSHLLSFSSNRS</sequence>
<evidence type="ECO:0000256" key="2">
    <source>
        <dbReference type="ARBA" id="ARBA00022771"/>
    </source>
</evidence>
<keyword evidence="6" id="KW-0812">Transmembrane</keyword>
<dbReference type="InterPro" id="IPR013083">
    <property type="entry name" value="Znf_RING/FYVE/PHD"/>
</dbReference>
<gene>
    <name evidence="8" type="ORF">GTHE00462_LOCUS28947</name>
</gene>
<feature type="compositionally biased region" description="Polar residues" evidence="5">
    <location>
        <begin position="317"/>
        <end position="344"/>
    </location>
</feature>
<dbReference type="PANTHER" id="PTHR45969:SF69">
    <property type="entry name" value="FINGER DOMAIN PROTEIN, PUTATIVE (AFU_ORTHOLOGUE AFUA_3G12190)-RELATED"/>
    <property type="match status" value="1"/>
</dbReference>
<evidence type="ECO:0000259" key="7">
    <source>
        <dbReference type="PROSITE" id="PS50089"/>
    </source>
</evidence>
<evidence type="ECO:0000313" key="8">
    <source>
        <dbReference type="EMBL" id="CAE2323745.1"/>
    </source>
</evidence>
<dbReference type="GO" id="GO:0061630">
    <property type="term" value="F:ubiquitin protein ligase activity"/>
    <property type="evidence" value="ECO:0007669"/>
    <property type="project" value="TreeGrafter"/>
</dbReference>
<dbReference type="PROSITE" id="PS50089">
    <property type="entry name" value="ZF_RING_2"/>
    <property type="match status" value="1"/>
</dbReference>
<dbReference type="Gene3D" id="3.30.40.10">
    <property type="entry name" value="Zinc/RING finger domain, C3HC4 (zinc finger)"/>
    <property type="match status" value="1"/>
</dbReference>
<proteinExistence type="predicted"/>
<feature type="transmembrane region" description="Helical" evidence="6">
    <location>
        <begin position="54"/>
        <end position="75"/>
    </location>
</feature>
<dbReference type="Pfam" id="PF13639">
    <property type="entry name" value="zf-RING_2"/>
    <property type="match status" value="1"/>
</dbReference>
<organism evidence="8">
    <name type="scientific">Guillardia theta</name>
    <name type="common">Cryptophyte</name>
    <name type="synonym">Cryptomonas phi</name>
    <dbReference type="NCBI Taxonomy" id="55529"/>
    <lineage>
        <taxon>Eukaryota</taxon>
        <taxon>Cryptophyceae</taxon>
        <taxon>Pyrenomonadales</taxon>
        <taxon>Geminigeraceae</taxon>
        <taxon>Guillardia</taxon>
    </lineage>
</organism>
<feature type="compositionally biased region" description="Low complexity" evidence="5">
    <location>
        <begin position="263"/>
        <end position="274"/>
    </location>
</feature>